<dbReference type="Proteomes" id="UP000030645">
    <property type="component" value="Unassembled WGS sequence"/>
</dbReference>
<dbReference type="GO" id="GO:0030691">
    <property type="term" value="C:Noc2p-Noc3p complex"/>
    <property type="evidence" value="ECO:0007669"/>
    <property type="project" value="TreeGrafter"/>
</dbReference>
<evidence type="ECO:0000256" key="2">
    <source>
        <dbReference type="ARBA" id="ARBA00005907"/>
    </source>
</evidence>
<dbReference type="Pfam" id="PF03715">
    <property type="entry name" value="Noc2"/>
    <property type="match status" value="1"/>
</dbReference>
<reference evidence="6" key="1">
    <citation type="submission" date="2013-01" db="EMBL/GenBank/DDBJ databases">
        <title>Draft Genome Sequence of a Mulberry Tree, Morus notabilis C.K. Schneid.</title>
        <authorList>
            <person name="He N."/>
            <person name="Zhao S."/>
        </authorList>
    </citation>
    <scope>NUCLEOTIDE SEQUENCE</scope>
</reference>
<keyword evidence="6" id="KW-1185">Reference proteome</keyword>
<feature type="region of interest" description="Disordered" evidence="4">
    <location>
        <begin position="23"/>
        <end position="73"/>
    </location>
</feature>
<dbReference type="AlphaFoldDB" id="W9RZM7"/>
<dbReference type="EMBL" id="KE345870">
    <property type="protein sequence ID" value="EXC19504.1"/>
    <property type="molecule type" value="Genomic_DNA"/>
</dbReference>
<evidence type="ECO:0008006" key="7">
    <source>
        <dbReference type="Google" id="ProtNLM"/>
    </source>
</evidence>
<dbReference type="GO" id="GO:0005730">
    <property type="term" value="C:nucleolus"/>
    <property type="evidence" value="ECO:0007669"/>
    <property type="project" value="TreeGrafter"/>
</dbReference>
<feature type="compositionally biased region" description="Basic residues" evidence="4">
    <location>
        <begin position="23"/>
        <end position="35"/>
    </location>
</feature>
<organism evidence="5 6">
    <name type="scientific">Morus notabilis</name>
    <dbReference type="NCBI Taxonomy" id="981085"/>
    <lineage>
        <taxon>Eukaryota</taxon>
        <taxon>Viridiplantae</taxon>
        <taxon>Streptophyta</taxon>
        <taxon>Embryophyta</taxon>
        <taxon>Tracheophyta</taxon>
        <taxon>Spermatophyta</taxon>
        <taxon>Magnoliopsida</taxon>
        <taxon>eudicotyledons</taxon>
        <taxon>Gunneridae</taxon>
        <taxon>Pentapetalae</taxon>
        <taxon>rosids</taxon>
        <taxon>fabids</taxon>
        <taxon>Rosales</taxon>
        <taxon>Moraceae</taxon>
        <taxon>Moreae</taxon>
        <taxon>Morus</taxon>
    </lineage>
</organism>
<gene>
    <name evidence="5" type="ORF">L484_014134</name>
</gene>
<proteinExistence type="inferred from homology"/>
<evidence type="ECO:0000313" key="5">
    <source>
        <dbReference type="EMBL" id="EXC19504.1"/>
    </source>
</evidence>
<evidence type="ECO:0000256" key="1">
    <source>
        <dbReference type="ARBA" id="ARBA00004123"/>
    </source>
</evidence>
<dbReference type="eggNOG" id="KOG2256">
    <property type="taxonomic scope" value="Eukaryota"/>
</dbReference>
<dbReference type="GO" id="GO:0030690">
    <property type="term" value="C:Noc1p-Noc2p complex"/>
    <property type="evidence" value="ECO:0007669"/>
    <property type="project" value="TreeGrafter"/>
</dbReference>
<sequence length="642" mass="73495">MGKLGKRARKFAKKNLQSVLKRKRQLKSMFKKKASKKNEQDDIEEQEEDIGVLPKNEQDDIEEQEDIGVLPNVRDKGQDLVNFSLDAVFTDDDSDADDDDSDSDEYLPEDSSLDVPQSDSENYLEDNSRASALSSQNREIYLELAKKRKKLDRSKQKDPKFSKFLEIYDKELKSLRNKEAYSDEDDMSVDETQSMNENTQNNEGKFLTSSAVDYLCQLVSEKQSLSALTSLLNGYWAVCHYGVESSLNNDSHRFPSSEAFSKILMFMLNEADDIFRKLLGLSSNFRKEKLSELKNSSKWDTVKPLIKSYLRSTLFLLNQVTETEILAFSLARVRASTMFFVAFPSLLRRLIKAALQLWATGGDSVSTHAFLIILELASVCNSDWFDTCFIKTYKSFIGHCQFVEQPVQLKHVQYLRDSFVKLCSLDVQKSSKKAMVSIQQLAKILHQGLQTKKKEAVKNICSWQYINCVDLWVSFISANICDYDLQTSVFMVIQIINGMALLFPGPRYLPLRVKCIQWLNQLSSSSGIFIPVVSLILDVLEYKSGDGGKYGKAFSLSTVVKLPKHCLKSRNFQEQCILSAIELLSTHFAQWSHHISFPELSTIPLIRLRKFHEITTIESFKRVVKRFVDQLSVVLKEQMAYR</sequence>
<comment type="similarity">
    <text evidence="2">Belongs to the NOC2 family.</text>
</comment>
<dbReference type="PANTHER" id="PTHR12687">
    <property type="entry name" value="NUCLEOLAR COMPLEX 2 AND RAD4-RELATED"/>
    <property type="match status" value="1"/>
</dbReference>
<feature type="region of interest" description="Disordered" evidence="4">
    <location>
        <begin position="88"/>
        <end position="132"/>
    </location>
</feature>
<dbReference type="PANTHER" id="PTHR12687:SF8">
    <property type="entry name" value="PROTEIN REBELOTE"/>
    <property type="match status" value="1"/>
</dbReference>
<evidence type="ECO:0000313" key="6">
    <source>
        <dbReference type="Proteomes" id="UP000030645"/>
    </source>
</evidence>
<feature type="compositionally biased region" description="Acidic residues" evidence="4">
    <location>
        <begin position="41"/>
        <end position="50"/>
    </location>
</feature>
<evidence type="ECO:0000256" key="4">
    <source>
        <dbReference type="SAM" id="MobiDB-lite"/>
    </source>
</evidence>
<dbReference type="InterPro" id="IPR005343">
    <property type="entry name" value="Noc2"/>
</dbReference>
<dbReference type="GO" id="GO:0042273">
    <property type="term" value="P:ribosomal large subunit biogenesis"/>
    <property type="evidence" value="ECO:0007669"/>
    <property type="project" value="TreeGrafter"/>
</dbReference>
<dbReference type="STRING" id="981085.W9RZM7"/>
<evidence type="ECO:0000256" key="3">
    <source>
        <dbReference type="ARBA" id="ARBA00023242"/>
    </source>
</evidence>
<feature type="compositionally biased region" description="Acidic residues" evidence="4">
    <location>
        <begin position="89"/>
        <end position="112"/>
    </location>
</feature>
<protein>
    <recommendedName>
        <fullName evidence="7">Nucleolar complex protein 2-like protein</fullName>
    </recommendedName>
</protein>
<keyword evidence="3" id="KW-0539">Nucleus</keyword>
<name>W9RZM7_9ROSA</name>
<accession>W9RZM7</accession>
<dbReference type="GO" id="GO:0005654">
    <property type="term" value="C:nucleoplasm"/>
    <property type="evidence" value="ECO:0007669"/>
    <property type="project" value="TreeGrafter"/>
</dbReference>
<comment type="subcellular location">
    <subcellularLocation>
        <location evidence="1">Nucleus</location>
    </subcellularLocation>
</comment>